<dbReference type="STRING" id="980251.GCA_001642875_04647"/>
<dbReference type="Proteomes" id="UP000322214">
    <property type="component" value="Chromosome"/>
</dbReference>
<dbReference type="InterPro" id="IPR036397">
    <property type="entry name" value="RNaseH_sf"/>
</dbReference>
<dbReference type="CDD" id="cd05782">
    <property type="entry name" value="DNA_polB_like1_exo"/>
    <property type="match status" value="1"/>
</dbReference>
<feature type="domain" description="Predicted 3'-5' exonuclease PolB-like" evidence="1">
    <location>
        <begin position="53"/>
        <end position="263"/>
    </location>
</feature>
<sequence length="274" mass="31469">MASGNGNVRYLVFDIESVADGNLISKIRYPEKKLSAADAIKEYTGELMEKFGSEFIPYTYHLPVSIAVVKIDDQFNLMDIVTLDEPEFRSHVMTKHFWEGWKAYKQPSLVSFNGRTFDLPLLELAAYRYGIPIPEWFNIYGKTWEQPRARYNQSSHLDLQDILTNFGATRLSGGLNLCANLVGRPGKMGIAGHMVQQLFDEGRLNEINDYCRCDVLDTYFVLLRTAVMMGHLTLEEECEKVEATCAWLEDNAKQHPVYQEYLDGCSHWDNPWTE</sequence>
<keyword evidence="2" id="KW-0378">Hydrolase</keyword>
<dbReference type="AlphaFoldDB" id="A0A5B9P6Q5"/>
<evidence type="ECO:0000259" key="1">
    <source>
        <dbReference type="Pfam" id="PF10108"/>
    </source>
</evidence>
<name>A0A5B9P6Q5_9BACT</name>
<dbReference type="RefSeq" id="WP_075082634.1">
    <property type="nucleotide sequence ID" value="NZ_CP042912.1"/>
</dbReference>
<keyword evidence="3" id="KW-1185">Reference proteome</keyword>
<evidence type="ECO:0000313" key="2">
    <source>
        <dbReference type="EMBL" id="QEG20336.1"/>
    </source>
</evidence>
<proteinExistence type="predicted"/>
<dbReference type="OrthoDB" id="272484at2"/>
<protein>
    <submittedName>
        <fullName evidence="2">Putative 3'-5' exonuclease related to the exonuclease domain of PolB</fullName>
    </submittedName>
</protein>
<dbReference type="GO" id="GO:0004527">
    <property type="term" value="F:exonuclease activity"/>
    <property type="evidence" value="ECO:0007669"/>
    <property type="project" value="UniProtKB-KW"/>
</dbReference>
<dbReference type="EMBL" id="CP042912">
    <property type="protein sequence ID" value="QEG20336.1"/>
    <property type="molecule type" value="Genomic_DNA"/>
</dbReference>
<reference evidence="2 3" key="1">
    <citation type="submission" date="2019-08" db="EMBL/GenBank/DDBJ databases">
        <title>Deep-cultivation of Planctomycetes and their phenomic and genomic characterization uncovers novel biology.</title>
        <authorList>
            <person name="Wiegand S."/>
            <person name="Jogler M."/>
            <person name="Boedeker C."/>
            <person name="Pinto D."/>
            <person name="Vollmers J."/>
            <person name="Rivas-Marin E."/>
            <person name="Kohn T."/>
            <person name="Peeters S.H."/>
            <person name="Heuer A."/>
            <person name="Rast P."/>
            <person name="Oberbeckmann S."/>
            <person name="Bunk B."/>
            <person name="Jeske O."/>
            <person name="Meyerdierks A."/>
            <person name="Storesund J.E."/>
            <person name="Kallscheuer N."/>
            <person name="Luecker S."/>
            <person name="Lage O.M."/>
            <person name="Pohl T."/>
            <person name="Merkel B.J."/>
            <person name="Hornburger P."/>
            <person name="Mueller R.-W."/>
            <person name="Bruemmer F."/>
            <person name="Labrenz M."/>
            <person name="Spormann A.M."/>
            <person name="Op den Camp H."/>
            <person name="Overmann J."/>
            <person name="Amann R."/>
            <person name="Jetten M.S.M."/>
            <person name="Mascher T."/>
            <person name="Medema M.H."/>
            <person name="Devos D.P."/>
            <person name="Kaster A.-K."/>
            <person name="Ovreas L."/>
            <person name="Rohde M."/>
            <person name="Galperin M.Y."/>
            <person name="Jogler C."/>
        </authorList>
    </citation>
    <scope>NUCLEOTIDE SEQUENCE [LARGE SCALE GENOMIC DNA]</scope>
    <source>
        <strain evidence="2 3">FC18</strain>
    </source>
</reference>
<dbReference type="InterPro" id="IPR019288">
    <property type="entry name" value="3'-5'_exonuclease_PolB-like"/>
</dbReference>
<dbReference type="Gene3D" id="3.30.420.10">
    <property type="entry name" value="Ribonuclease H-like superfamily/Ribonuclease H"/>
    <property type="match status" value="1"/>
</dbReference>
<dbReference type="SUPFAM" id="SSF53098">
    <property type="entry name" value="Ribonuclease H-like"/>
    <property type="match status" value="1"/>
</dbReference>
<dbReference type="KEGG" id="mff:MFFC18_01830"/>
<dbReference type="InterPro" id="IPR012337">
    <property type="entry name" value="RNaseH-like_sf"/>
</dbReference>
<accession>A0A5B9P6Q5</accession>
<evidence type="ECO:0000313" key="3">
    <source>
        <dbReference type="Proteomes" id="UP000322214"/>
    </source>
</evidence>
<gene>
    <name evidence="2" type="ORF">MFFC18_01830</name>
</gene>
<dbReference type="Pfam" id="PF10108">
    <property type="entry name" value="DNA_pol_B_exo2"/>
    <property type="match status" value="1"/>
</dbReference>
<keyword evidence="2" id="KW-0269">Exonuclease</keyword>
<keyword evidence="2" id="KW-0540">Nuclease</keyword>
<dbReference type="GO" id="GO:0003676">
    <property type="term" value="F:nucleic acid binding"/>
    <property type="evidence" value="ECO:0007669"/>
    <property type="project" value="InterPro"/>
</dbReference>
<organism evidence="2 3">
    <name type="scientific">Mariniblastus fucicola</name>
    <dbReference type="NCBI Taxonomy" id="980251"/>
    <lineage>
        <taxon>Bacteria</taxon>
        <taxon>Pseudomonadati</taxon>
        <taxon>Planctomycetota</taxon>
        <taxon>Planctomycetia</taxon>
        <taxon>Pirellulales</taxon>
        <taxon>Pirellulaceae</taxon>
        <taxon>Mariniblastus</taxon>
    </lineage>
</organism>